<proteinExistence type="predicted"/>
<organism evidence="1 2">
    <name type="scientific">Bacillus cereus</name>
    <dbReference type="NCBI Taxonomy" id="1396"/>
    <lineage>
        <taxon>Bacteria</taxon>
        <taxon>Bacillati</taxon>
        <taxon>Bacillota</taxon>
        <taxon>Bacilli</taxon>
        <taxon>Bacillales</taxon>
        <taxon>Bacillaceae</taxon>
        <taxon>Bacillus</taxon>
        <taxon>Bacillus cereus group</taxon>
    </lineage>
</organism>
<gene>
    <name evidence="1" type="ORF">CN357_22135</name>
</gene>
<dbReference type="RefSeq" id="WP_098297442.1">
    <property type="nucleotide sequence ID" value="NZ_NTSO01000015.1"/>
</dbReference>
<evidence type="ECO:0000313" key="1">
    <source>
        <dbReference type="EMBL" id="PFF46146.1"/>
    </source>
</evidence>
<dbReference type="Proteomes" id="UP000220210">
    <property type="component" value="Unassembled WGS sequence"/>
</dbReference>
<name>A0A9X6VWH3_BACCE</name>
<protein>
    <submittedName>
        <fullName evidence="1">Uncharacterized protein</fullName>
    </submittedName>
</protein>
<dbReference type="EMBL" id="NTSO01000015">
    <property type="protein sequence ID" value="PFF46146.1"/>
    <property type="molecule type" value="Genomic_DNA"/>
</dbReference>
<accession>A0A9X6VWH3</accession>
<reference evidence="1 2" key="1">
    <citation type="submission" date="2017-09" db="EMBL/GenBank/DDBJ databases">
        <title>Large-scale bioinformatics analysis of Bacillus genomes uncovers conserved roles of natural products in bacterial physiology.</title>
        <authorList>
            <consortium name="Agbiome Team Llc"/>
            <person name="Bleich R.M."/>
            <person name="Kirk G.J."/>
            <person name="Santa Maria K.C."/>
            <person name="Allen S.E."/>
            <person name="Farag S."/>
            <person name="Shank E.A."/>
            <person name="Bowers A."/>
        </authorList>
    </citation>
    <scope>NUCLEOTIDE SEQUENCE [LARGE SCALE GENOMIC DNA]</scope>
    <source>
        <strain evidence="1 2">AFS020204</strain>
    </source>
</reference>
<comment type="caution">
    <text evidence="1">The sequence shown here is derived from an EMBL/GenBank/DDBJ whole genome shotgun (WGS) entry which is preliminary data.</text>
</comment>
<evidence type="ECO:0000313" key="2">
    <source>
        <dbReference type="Proteomes" id="UP000220210"/>
    </source>
</evidence>
<dbReference type="AlphaFoldDB" id="A0A9X6VWH3"/>
<sequence length="88" mass="10720">MKLSRRMQYRSFDTFGFYQGRYKSFLIKVQEGGDAWTRAHEYFWVSVKSDKYEKSYNSLWADEKFETIDEAKEFAMNWVDTCIKENKK</sequence>